<organism evidence="4 5">
    <name type="scientific">Ophiophagus hannah</name>
    <name type="common">King cobra</name>
    <name type="synonym">Naja hannah</name>
    <dbReference type="NCBI Taxonomy" id="8665"/>
    <lineage>
        <taxon>Eukaryota</taxon>
        <taxon>Metazoa</taxon>
        <taxon>Chordata</taxon>
        <taxon>Craniata</taxon>
        <taxon>Vertebrata</taxon>
        <taxon>Euteleostomi</taxon>
        <taxon>Lepidosauria</taxon>
        <taxon>Squamata</taxon>
        <taxon>Bifurcata</taxon>
        <taxon>Unidentata</taxon>
        <taxon>Episquamata</taxon>
        <taxon>Toxicofera</taxon>
        <taxon>Serpentes</taxon>
        <taxon>Colubroidea</taxon>
        <taxon>Elapidae</taxon>
        <taxon>Elapinae</taxon>
        <taxon>Ophiophagus</taxon>
    </lineage>
</organism>
<dbReference type="OrthoDB" id="8848457at2759"/>
<keyword evidence="5" id="KW-1185">Reference proteome</keyword>
<gene>
    <name evidence="4" type="ORF">L345_00955</name>
</gene>
<evidence type="ECO:0000256" key="3">
    <source>
        <dbReference type="SAM" id="SignalP"/>
    </source>
</evidence>
<keyword evidence="2" id="KW-1133">Transmembrane helix</keyword>
<keyword evidence="2" id="KW-0812">Transmembrane</keyword>
<evidence type="ECO:0000313" key="4">
    <source>
        <dbReference type="EMBL" id="ETE73210.1"/>
    </source>
</evidence>
<keyword evidence="3" id="KW-0732">Signal</keyword>
<accession>V8PFT2</accession>
<sequence>MGFHKALALSSAALLTLTKKARITQHCQSMEVASQIQLTNISISNHTETMALLSQYSSSSDKQPLYSDYQPPPLDFIPVPKAVLYMLMAAMVIVSVAYAIVGHLIKDLAHDLADCLLGPQPEDPDKDEPEPSTVSGFQPSLLTRTPTCTCSSTQAEEVHITLETAP</sequence>
<proteinExistence type="predicted"/>
<dbReference type="Proteomes" id="UP000018936">
    <property type="component" value="Unassembled WGS sequence"/>
</dbReference>
<feature type="region of interest" description="Disordered" evidence="1">
    <location>
        <begin position="119"/>
        <end position="142"/>
    </location>
</feature>
<comment type="caution">
    <text evidence="4">The sequence shown here is derived from an EMBL/GenBank/DDBJ whole genome shotgun (WGS) entry which is preliminary data.</text>
</comment>
<name>V8PFT2_OPHHA</name>
<feature type="non-terminal residue" evidence="4">
    <location>
        <position position="166"/>
    </location>
</feature>
<evidence type="ECO:0000313" key="5">
    <source>
        <dbReference type="Proteomes" id="UP000018936"/>
    </source>
</evidence>
<dbReference type="AlphaFoldDB" id="V8PFT2"/>
<reference evidence="4 5" key="1">
    <citation type="journal article" date="2013" name="Proc. Natl. Acad. Sci. U.S.A.">
        <title>The king cobra genome reveals dynamic gene evolution and adaptation in the snake venom system.</title>
        <authorList>
            <person name="Vonk F.J."/>
            <person name="Casewell N.R."/>
            <person name="Henkel C.V."/>
            <person name="Heimberg A.M."/>
            <person name="Jansen H.J."/>
            <person name="McCleary R.J."/>
            <person name="Kerkkamp H.M."/>
            <person name="Vos R.A."/>
            <person name="Guerreiro I."/>
            <person name="Calvete J.J."/>
            <person name="Wuster W."/>
            <person name="Woods A.E."/>
            <person name="Logan J.M."/>
            <person name="Harrison R.A."/>
            <person name="Castoe T.A."/>
            <person name="de Koning A.P."/>
            <person name="Pollock D.D."/>
            <person name="Yandell M."/>
            <person name="Calderon D."/>
            <person name="Renjifo C."/>
            <person name="Currier R.B."/>
            <person name="Salgado D."/>
            <person name="Pla D."/>
            <person name="Sanz L."/>
            <person name="Hyder A.S."/>
            <person name="Ribeiro J.M."/>
            <person name="Arntzen J.W."/>
            <person name="van den Thillart G.E."/>
            <person name="Boetzer M."/>
            <person name="Pirovano W."/>
            <person name="Dirks R.P."/>
            <person name="Spaink H.P."/>
            <person name="Duboule D."/>
            <person name="McGlinn E."/>
            <person name="Kini R.M."/>
            <person name="Richardson M.K."/>
        </authorList>
    </citation>
    <scope>NUCLEOTIDE SEQUENCE</scope>
    <source>
        <tissue evidence="4">Blood</tissue>
    </source>
</reference>
<protein>
    <submittedName>
        <fullName evidence="4">Uncharacterized protein</fullName>
    </submittedName>
</protein>
<feature type="chain" id="PRO_5004771436" evidence="3">
    <location>
        <begin position="24"/>
        <end position="166"/>
    </location>
</feature>
<evidence type="ECO:0000256" key="1">
    <source>
        <dbReference type="SAM" id="MobiDB-lite"/>
    </source>
</evidence>
<dbReference type="EMBL" id="AZIM01000122">
    <property type="protein sequence ID" value="ETE73210.1"/>
    <property type="molecule type" value="Genomic_DNA"/>
</dbReference>
<keyword evidence="2" id="KW-0472">Membrane</keyword>
<feature type="signal peptide" evidence="3">
    <location>
        <begin position="1"/>
        <end position="23"/>
    </location>
</feature>
<feature type="transmembrane region" description="Helical" evidence="2">
    <location>
        <begin position="82"/>
        <end position="101"/>
    </location>
</feature>
<feature type="non-terminal residue" evidence="4">
    <location>
        <position position="1"/>
    </location>
</feature>
<evidence type="ECO:0000256" key="2">
    <source>
        <dbReference type="SAM" id="Phobius"/>
    </source>
</evidence>
<feature type="compositionally biased region" description="Polar residues" evidence="1">
    <location>
        <begin position="132"/>
        <end position="142"/>
    </location>
</feature>